<comment type="caution">
    <text evidence="1">The sequence shown here is derived from an EMBL/GenBank/DDBJ whole genome shotgun (WGS) entry which is preliminary data.</text>
</comment>
<dbReference type="EMBL" id="PISE01000035">
    <property type="protein sequence ID" value="PKG22742.1"/>
    <property type="molecule type" value="Genomic_DNA"/>
</dbReference>
<evidence type="ECO:0000313" key="2">
    <source>
        <dbReference type="Proteomes" id="UP000233375"/>
    </source>
</evidence>
<organism evidence="1 2">
    <name type="scientific">Niallia nealsonii</name>
    <dbReference type="NCBI Taxonomy" id="115979"/>
    <lineage>
        <taxon>Bacteria</taxon>
        <taxon>Bacillati</taxon>
        <taxon>Bacillota</taxon>
        <taxon>Bacilli</taxon>
        <taxon>Bacillales</taxon>
        <taxon>Bacillaceae</taxon>
        <taxon>Niallia</taxon>
    </lineage>
</organism>
<keyword evidence="2" id="KW-1185">Reference proteome</keyword>
<name>A0A2N0YZQ8_9BACI</name>
<dbReference type="AlphaFoldDB" id="A0A2N0YZQ8"/>
<reference evidence="1 2" key="1">
    <citation type="journal article" date="2003" name="Int. J. Syst. Evol. Microbiol.">
        <title>Bacillus nealsonii sp. nov., isolated from a spacecraft-assembly facility, whose spores are gamma-radiation resistant.</title>
        <authorList>
            <person name="Venkateswaran K."/>
            <person name="Kempf M."/>
            <person name="Chen F."/>
            <person name="Satomi M."/>
            <person name="Nicholson W."/>
            <person name="Kern R."/>
        </authorList>
    </citation>
    <scope>NUCLEOTIDE SEQUENCE [LARGE SCALE GENOMIC DNA]</scope>
    <source>
        <strain evidence="1 2">FO-92</strain>
    </source>
</reference>
<evidence type="ECO:0000313" key="1">
    <source>
        <dbReference type="EMBL" id="PKG22742.1"/>
    </source>
</evidence>
<protein>
    <submittedName>
        <fullName evidence="1">Uncharacterized protein</fullName>
    </submittedName>
</protein>
<gene>
    <name evidence="1" type="ORF">CWS01_15635</name>
</gene>
<dbReference type="Proteomes" id="UP000233375">
    <property type="component" value="Unassembled WGS sequence"/>
</dbReference>
<dbReference type="RefSeq" id="WP_101178129.1">
    <property type="nucleotide sequence ID" value="NZ_PISE01000035.1"/>
</dbReference>
<sequence>MSLLTMEQKTLAVDFIRKGKSAEAIDYLSGILTINRYSGKESRIFSKGFVKGYAVATEVIAFLVEDIDNGGLHND</sequence>
<proteinExistence type="predicted"/>
<accession>A0A2N0YZQ8</accession>